<dbReference type="InterPro" id="IPR029058">
    <property type="entry name" value="AB_hydrolase_fold"/>
</dbReference>
<feature type="domain" description="AB hydrolase-1" evidence="2">
    <location>
        <begin position="39"/>
        <end position="254"/>
    </location>
</feature>
<protein>
    <submittedName>
        <fullName evidence="3">Alpha/beta hydrolase</fullName>
    </submittedName>
</protein>
<evidence type="ECO:0000313" key="4">
    <source>
        <dbReference type="Proteomes" id="UP001331561"/>
    </source>
</evidence>
<gene>
    <name evidence="3" type="ORF">VVD49_01855</name>
</gene>
<proteinExistence type="predicted"/>
<dbReference type="RefSeq" id="WP_327597424.1">
    <property type="nucleotide sequence ID" value="NZ_JAYXHS010000001.1"/>
</dbReference>
<keyword evidence="1" id="KW-0732">Signal</keyword>
<dbReference type="Gene3D" id="3.40.50.1820">
    <property type="entry name" value="alpha/beta hydrolase"/>
    <property type="match status" value="1"/>
</dbReference>
<dbReference type="PANTHER" id="PTHR37017">
    <property type="entry name" value="AB HYDROLASE-1 DOMAIN-CONTAINING PROTEIN-RELATED"/>
    <property type="match status" value="1"/>
</dbReference>
<organism evidence="3 4">
    <name type="scientific">Uliginosibacterium silvisoli</name>
    <dbReference type="NCBI Taxonomy" id="3114758"/>
    <lineage>
        <taxon>Bacteria</taxon>
        <taxon>Pseudomonadati</taxon>
        <taxon>Pseudomonadota</taxon>
        <taxon>Betaproteobacteria</taxon>
        <taxon>Rhodocyclales</taxon>
        <taxon>Zoogloeaceae</taxon>
        <taxon>Uliginosibacterium</taxon>
    </lineage>
</organism>
<keyword evidence="4" id="KW-1185">Reference proteome</keyword>
<dbReference type="InterPro" id="IPR052897">
    <property type="entry name" value="Sec-Metab_Biosynth_Hydrolase"/>
</dbReference>
<dbReference type="GO" id="GO:0016787">
    <property type="term" value="F:hydrolase activity"/>
    <property type="evidence" value="ECO:0007669"/>
    <property type="project" value="UniProtKB-KW"/>
</dbReference>
<comment type="caution">
    <text evidence="3">The sequence shown here is derived from an EMBL/GenBank/DDBJ whole genome shotgun (WGS) entry which is preliminary data.</text>
</comment>
<dbReference type="EMBL" id="JAYXHS010000001">
    <property type="protein sequence ID" value="MEC5384446.1"/>
    <property type="molecule type" value="Genomic_DNA"/>
</dbReference>
<evidence type="ECO:0000259" key="2">
    <source>
        <dbReference type="Pfam" id="PF12697"/>
    </source>
</evidence>
<evidence type="ECO:0000256" key="1">
    <source>
        <dbReference type="SAM" id="SignalP"/>
    </source>
</evidence>
<dbReference type="InterPro" id="IPR000073">
    <property type="entry name" value="AB_hydrolase_1"/>
</dbReference>
<sequence length="262" mass="27418">MNSLRKSKLSPLALIAGMHAFLSPAAVAADGAAAKPVSIVFVHGAWADGSSWNDVIPLLLDKGLTVVSVQNPLSSLADDVAATRRAIDLQPGPVLLVGHSWGGVVITEAGRHEKVAGLVYVAAFGPDEGESVSALLGNKDIPPPAGLGGVYPDATGYLWQKPENIAEHFAQDVSPAQKKLIAATQNPIFAKCFDEKVGAPAWKTKPSWYILAAQDHMIPPAAQKLFATRMNASLTTLDTSHVPMLSKPKDVANAIIAAAAKI</sequence>
<dbReference type="Pfam" id="PF12697">
    <property type="entry name" value="Abhydrolase_6"/>
    <property type="match status" value="1"/>
</dbReference>
<reference evidence="3 4" key="1">
    <citation type="submission" date="2024-01" db="EMBL/GenBank/DDBJ databases">
        <title>Uliginosibacterium soil sp. nov.</title>
        <authorList>
            <person name="Lv Y."/>
        </authorList>
    </citation>
    <scope>NUCLEOTIDE SEQUENCE [LARGE SCALE GENOMIC DNA]</scope>
    <source>
        <strain evidence="3 4">H3</strain>
    </source>
</reference>
<accession>A0ABU6JZ15</accession>
<dbReference type="SUPFAM" id="SSF53474">
    <property type="entry name" value="alpha/beta-Hydrolases"/>
    <property type="match status" value="1"/>
</dbReference>
<name>A0ABU6JZ15_9RHOO</name>
<feature type="chain" id="PRO_5045098408" evidence="1">
    <location>
        <begin position="29"/>
        <end position="262"/>
    </location>
</feature>
<evidence type="ECO:0000313" key="3">
    <source>
        <dbReference type="EMBL" id="MEC5384446.1"/>
    </source>
</evidence>
<keyword evidence="3" id="KW-0378">Hydrolase</keyword>
<dbReference type="Proteomes" id="UP001331561">
    <property type="component" value="Unassembled WGS sequence"/>
</dbReference>
<feature type="signal peptide" evidence="1">
    <location>
        <begin position="1"/>
        <end position="28"/>
    </location>
</feature>
<dbReference type="PANTHER" id="PTHR37017:SF11">
    <property type="entry name" value="ESTERASE_LIPASE_THIOESTERASE DOMAIN-CONTAINING PROTEIN"/>
    <property type="match status" value="1"/>
</dbReference>